<dbReference type="STRING" id="10228.B3RN80"/>
<comment type="subcellular location">
    <subcellularLocation>
        <location evidence="1">Nucleus</location>
        <location evidence="1">Nucleolus</location>
    </subcellularLocation>
</comment>
<dbReference type="SMART" id="SM01033">
    <property type="entry name" value="BING4CT"/>
    <property type="match status" value="1"/>
</dbReference>
<keyword evidence="4" id="KW-0677">Repeat</keyword>
<dbReference type="Pfam" id="PF00400">
    <property type="entry name" value="WD40"/>
    <property type="match status" value="1"/>
</dbReference>
<dbReference type="PROSITE" id="PS50294">
    <property type="entry name" value="WD_REPEATS_REGION"/>
    <property type="match status" value="1"/>
</dbReference>
<dbReference type="GO" id="GO:0032040">
    <property type="term" value="C:small-subunit processome"/>
    <property type="evidence" value="ECO:0000318"/>
    <property type="project" value="GO_Central"/>
</dbReference>
<dbReference type="InterPro" id="IPR019775">
    <property type="entry name" value="WD40_repeat_CS"/>
</dbReference>
<feature type="repeat" description="WD" evidence="6">
    <location>
        <begin position="227"/>
        <end position="268"/>
    </location>
</feature>
<dbReference type="RefSeq" id="XP_002109809.1">
    <property type="nucleotide sequence ID" value="XM_002109773.1"/>
</dbReference>
<dbReference type="PROSITE" id="PS50082">
    <property type="entry name" value="WD_REPEATS_2"/>
    <property type="match status" value="1"/>
</dbReference>
<proteinExistence type="predicted"/>
<feature type="compositionally biased region" description="Basic residues" evidence="7">
    <location>
        <begin position="412"/>
        <end position="425"/>
    </location>
</feature>
<name>B3RN80_TRIAD</name>
<dbReference type="EMBL" id="DS985242">
    <property type="protein sequence ID" value="EDV27975.1"/>
    <property type="molecule type" value="Genomic_DNA"/>
</dbReference>
<keyword evidence="5" id="KW-0539">Nucleus</keyword>
<evidence type="ECO:0000256" key="4">
    <source>
        <dbReference type="ARBA" id="ARBA00022737"/>
    </source>
</evidence>
<evidence type="ECO:0000256" key="7">
    <source>
        <dbReference type="SAM" id="MobiDB-lite"/>
    </source>
</evidence>
<dbReference type="GeneID" id="6750456"/>
<dbReference type="InParanoid" id="B3RN80"/>
<dbReference type="FunFam" id="2.130.10.10:FF:000378">
    <property type="entry name" value="U3 small nucleolar RNA-associated protein 7"/>
    <property type="match status" value="1"/>
</dbReference>
<feature type="region of interest" description="Disordered" evidence="7">
    <location>
        <begin position="412"/>
        <end position="432"/>
    </location>
</feature>
<dbReference type="Gene3D" id="2.130.10.10">
    <property type="entry name" value="YVTN repeat-like/Quinoprotein amine dehydrogenase"/>
    <property type="match status" value="1"/>
</dbReference>
<dbReference type="CTD" id="6750456"/>
<evidence type="ECO:0000256" key="6">
    <source>
        <dbReference type="PROSITE-ProRule" id="PRU00221"/>
    </source>
</evidence>
<dbReference type="SMART" id="SM00320">
    <property type="entry name" value="WD40"/>
    <property type="match status" value="5"/>
</dbReference>
<dbReference type="GO" id="GO:0000462">
    <property type="term" value="P:maturation of SSU-rRNA from tricistronic rRNA transcript (SSU-rRNA, 5.8S rRNA, LSU-rRNA)"/>
    <property type="evidence" value="ECO:0000318"/>
    <property type="project" value="GO_Central"/>
</dbReference>
<dbReference type="PANTHER" id="PTHR14085">
    <property type="entry name" value="WD-REPEAT PROTEIN BING4"/>
    <property type="match status" value="1"/>
</dbReference>
<evidence type="ECO:0000256" key="3">
    <source>
        <dbReference type="ARBA" id="ARBA00022574"/>
    </source>
</evidence>
<evidence type="ECO:0000256" key="2">
    <source>
        <dbReference type="ARBA" id="ARBA00022552"/>
    </source>
</evidence>
<keyword evidence="2" id="KW-0698">rRNA processing</keyword>
<dbReference type="PANTHER" id="PTHR14085:SF3">
    <property type="entry name" value="WD REPEAT-CONTAINING PROTEIN 46"/>
    <property type="match status" value="1"/>
</dbReference>
<dbReference type="AlphaFoldDB" id="B3RN80"/>
<evidence type="ECO:0000259" key="8">
    <source>
        <dbReference type="SMART" id="SM01033"/>
    </source>
</evidence>
<keyword evidence="10" id="KW-1185">Reference proteome</keyword>
<keyword evidence="3 6" id="KW-0853">WD repeat</keyword>
<dbReference type="PROSITE" id="PS00678">
    <property type="entry name" value="WD_REPEATS_1"/>
    <property type="match status" value="1"/>
</dbReference>
<feature type="domain" description="BING4 C-terminal" evidence="8">
    <location>
        <begin position="308"/>
        <end position="387"/>
    </location>
</feature>
<dbReference type="PhylomeDB" id="B3RN80"/>
<reference evidence="9 10" key="1">
    <citation type="journal article" date="2008" name="Nature">
        <title>The Trichoplax genome and the nature of placozoans.</title>
        <authorList>
            <person name="Srivastava M."/>
            <person name="Begovic E."/>
            <person name="Chapman J."/>
            <person name="Putnam N.H."/>
            <person name="Hellsten U."/>
            <person name="Kawashima T."/>
            <person name="Kuo A."/>
            <person name="Mitros T."/>
            <person name="Salamov A."/>
            <person name="Carpenter M.L."/>
            <person name="Signorovitch A.Y."/>
            <person name="Moreno M.A."/>
            <person name="Kamm K."/>
            <person name="Grimwood J."/>
            <person name="Schmutz J."/>
            <person name="Shapiro H."/>
            <person name="Grigoriev I.V."/>
            <person name="Buss L.W."/>
            <person name="Schierwater B."/>
            <person name="Dellaporta S.L."/>
            <person name="Rokhsar D.S."/>
        </authorList>
    </citation>
    <scope>NUCLEOTIDE SEQUENCE [LARGE SCALE GENOMIC DNA]</scope>
    <source>
        <strain evidence="9 10">Grell-BS-1999</strain>
    </source>
</reference>
<dbReference type="InterPro" id="IPR012952">
    <property type="entry name" value="BING4_C_dom"/>
</dbReference>
<dbReference type="InterPro" id="IPR001680">
    <property type="entry name" value="WD40_rpt"/>
</dbReference>
<dbReference type="KEGG" id="tad:TRIADDRAFT_53071"/>
<dbReference type="OrthoDB" id="10251154at2759"/>
<dbReference type="OMA" id="EFLPYHW"/>
<dbReference type="HOGENOM" id="CLU_022996_1_1_1"/>
<sequence>MYQPRNSINSDCENGRKSETKLDLLLSEEAGYLEAKGPRETCKFKQSRIVREIDVANRAKSFSLQLSHGPYRLEYDRNGRFLLLGGRKGHQAILDWYTKNIVTEFHTQEETRDIKWLHNETMFAVAQKKYIHIYDNNGLEIHRLKSLLYIHKLEFLPYHFLLVSISRNGTLSYQDTSTGKLVASHRTKLGSCSCMCQNPHSGIINLGHQNGTVTLWKPSMSDPVAKLLCHKSPICAVAVNSNGRYMATSGLDGQIKIWDLRVYKALHVFYNPKPISALAISDRDLLATGFGSNIQIRKDAFIGQQESLFMSESIPSTEIECLKFCPYEDILGIGHNQGINSFIIPGSGEPNFDALAANPFQTRKQRQETEVKLLLEKIQPELITLNPKSILRPKKEISVDKPAREKFDVKFKLRKHRSKTKRPLKKGAAAMK</sequence>
<dbReference type="InterPro" id="IPR040315">
    <property type="entry name" value="WDR46/Utp7"/>
</dbReference>
<dbReference type="Proteomes" id="UP000009022">
    <property type="component" value="Unassembled WGS sequence"/>
</dbReference>
<dbReference type="InterPro" id="IPR015943">
    <property type="entry name" value="WD40/YVTN_repeat-like_dom_sf"/>
</dbReference>
<gene>
    <name evidence="9" type="ORF">TRIADDRAFT_53071</name>
</gene>
<dbReference type="GO" id="GO:0005730">
    <property type="term" value="C:nucleolus"/>
    <property type="evidence" value="ECO:0000318"/>
    <property type="project" value="GO_Central"/>
</dbReference>
<dbReference type="InterPro" id="IPR036322">
    <property type="entry name" value="WD40_repeat_dom_sf"/>
</dbReference>
<organism evidence="9 10">
    <name type="scientific">Trichoplax adhaerens</name>
    <name type="common">Trichoplax reptans</name>
    <dbReference type="NCBI Taxonomy" id="10228"/>
    <lineage>
        <taxon>Eukaryota</taxon>
        <taxon>Metazoa</taxon>
        <taxon>Placozoa</taxon>
        <taxon>Uniplacotomia</taxon>
        <taxon>Trichoplacea</taxon>
        <taxon>Trichoplacidae</taxon>
        <taxon>Trichoplax</taxon>
    </lineage>
</organism>
<evidence type="ECO:0000313" key="10">
    <source>
        <dbReference type="Proteomes" id="UP000009022"/>
    </source>
</evidence>
<accession>B3RN80</accession>
<evidence type="ECO:0000256" key="1">
    <source>
        <dbReference type="ARBA" id="ARBA00004604"/>
    </source>
</evidence>
<dbReference type="Pfam" id="PF08149">
    <property type="entry name" value="BING4CT"/>
    <property type="match status" value="1"/>
</dbReference>
<dbReference type="SUPFAM" id="SSF50978">
    <property type="entry name" value="WD40 repeat-like"/>
    <property type="match status" value="1"/>
</dbReference>
<evidence type="ECO:0000256" key="5">
    <source>
        <dbReference type="ARBA" id="ARBA00023242"/>
    </source>
</evidence>
<evidence type="ECO:0000313" key="9">
    <source>
        <dbReference type="EMBL" id="EDV27975.1"/>
    </source>
</evidence>
<dbReference type="eggNOG" id="KOG1272">
    <property type="taxonomic scope" value="Eukaryota"/>
</dbReference>
<protein>
    <recommendedName>
        <fullName evidence="8">BING4 C-terminal domain-containing protein</fullName>
    </recommendedName>
</protein>